<dbReference type="AlphaFoldDB" id="A0ABD2YCX6"/>
<reference evidence="2 3" key="1">
    <citation type="submission" date="2024-11" db="EMBL/GenBank/DDBJ databases">
        <title>A near-complete genome assembly of Cinchona calisaya.</title>
        <authorList>
            <person name="Lian D.C."/>
            <person name="Zhao X.W."/>
            <person name="Wei L."/>
        </authorList>
    </citation>
    <scope>NUCLEOTIDE SEQUENCE [LARGE SCALE GENOMIC DNA]</scope>
    <source>
        <tissue evidence="2">Nenye</tissue>
    </source>
</reference>
<dbReference type="Proteomes" id="UP001630127">
    <property type="component" value="Unassembled WGS sequence"/>
</dbReference>
<name>A0ABD2YCX6_9GENT</name>
<keyword evidence="3" id="KW-1185">Reference proteome</keyword>
<organism evidence="2 3">
    <name type="scientific">Cinchona calisaya</name>
    <dbReference type="NCBI Taxonomy" id="153742"/>
    <lineage>
        <taxon>Eukaryota</taxon>
        <taxon>Viridiplantae</taxon>
        <taxon>Streptophyta</taxon>
        <taxon>Embryophyta</taxon>
        <taxon>Tracheophyta</taxon>
        <taxon>Spermatophyta</taxon>
        <taxon>Magnoliopsida</taxon>
        <taxon>eudicotyledons</taxon>
        <taxon>Gunneridae</taxon>
        <taxon>Pentapetalae</taxon>
        <taxon>asterids</taxon>
        <taxon>lamiids</taxon>
        <taxon>Gentianales</taxon>
        <taxon>Rubiaceae</taxon>
        <taxon>Cinchonoideae</taxon>
        <taxon>Cinchoneae</taxon>
        <taxon>Cinchona</taxon>
    </lineage>
</organism>
<evidence type="ECO:0000313" key="3">
    <source>
        <dbReference type="Proteomes" id="UP001630127"/>
    </source>
</evidence>
<proteinExistence type="predicted"/>
<evidence type="ECO:0000313" key="2">
    <source>
        <dbReference type="EMBL" id="KAL3505288.1"/>
    </source>
</evidence>
<dbReference type="Pfam" id="PF08276">
    <property type="entry name" value="PAN_2"/>
    <property type="match status" value="1"/>
</dbReference>
<sequence length="99" mass="11054">MCSKSSYQSTDTRSGGSGCLLWFGDLMDMKVMHEVGEDIYIRMPSSESEEFVGLALEEAYPESQQNLCAALTFLSLIRMMMYNAISIDGYPFQGVELVT</sequence>
<comment type="caution">
    <text evidence="2">The sequence shown here is derived from an EMBL/GenBank/DDBJ whole genome shotgun (WGS) entry which is preliminary data.</text>
</comment>
<feature type="domain" description="Apple" evidence="1">
    <location>
        <begin position="2"/>
        <end position="29"/>
    </location>
</feature>
<protein>
    <recommendedName>
        <fullName evidence="1">Apple domain-containing protein</fullName>
    </recommendedName>
</protein>
<evidence type="ECO:0000259" key="1">
    <source>
        <dbReference type="Pfam" id="PF08276"/>
    </source>
</evidence>
<accession>A0ABD2YCX6</accession>
<dbReference type="EMBL" id="JBJUIK010000014">
    <property type="protein sequence ID" value="KAL3505288.1"/>
    <property type="molecule type" value="Genomic_DNA"/>
</dbReference>
<gene>
    <name evidence="2" type="ORF">ACH5RR_035129</name>
</gene>
<dbReference type="InterPro" id="IPR003609">
    <property type="entry name" value="Pan_app"/>
</dbReference>